<keyword evidence="5" id="KW-0812">Transmembrane</keyword>
<evidence type="ECO:0000256" key="10">
    <source>
        <dbReference type="ARBA" id="ARBA00023128"/>
    </source>
</evidence>
<comment type="subcellular location">
    <subcellularLocation>
        <location evidence="1">Mitochondrion inner membrane</location>
        <topology evidence="1">Single-pass membrane protein</topology>
    </subcellularLocation>
</comment>
<evidence type="ECO:0000256" key="7">
    <source>
        <dbReference type="ARBA" id="ARBA00022927"/>
    </source>
</evidence>
<keyword evidence="11" id="KW-0472">Membrane</keyword>
<evidence type="ECO:0000256" key="11">
    <source>
        <dbReference type="ARBA" id="ARBA00023136"/>
    </source>
</evidence>
<feature type="region of interest" description="Disordered" evidence="12">
    <location>
        <begin position="240"/>
        <end position="290"/>
    </location>
</feature>
<dbReference type="AlphaFoldDB" id="A0A8H3IGE9"/>
<keyword evidence="4" id="KW-0813">Transport</keyword>
<organism evidence="13 14">
    <name type="scientific">Gomphillus americanus</name>
    <dbReference type="NCBI Taxonomy" id="1940652"/>
    <lineage>
        <taxon>Eukaryota</taxon>
        <taxon>Fungi</taxon>
        <taxon>Dikarya</taxon>
        <taxon>Ascomycota</taxon>
        <taxon>Pezizomycotina</taxon>
        <taxon>Lecanoromycetes</taxon>
        <taxon>OSLEUM clade</taxon>
        <taxon>Ostropomycetidae</taxon>
        <taxon>Ostropales</taxon>
        <taxon>Graphidaceae</taxon>
        <taxon>Gomphilloideae</taxon>
        <taxon>Gomphillus</taxon>
    </lineage>
</organism>
<dbReference type="GO" id="GO:0015031">
    <property type="term" value="P:protein transport"/>
    <property type="evidence" value="ECO:0007669"/>
    <property type="project" value="UniProtKB-KW"/>
</dbReference>
<sequence>MAQLLVESAVKDGTPKPNAVVLENPALRMLGLPRLRAKLPSRNWLIFWSVLAGWSGTVFYDRRQKKIIQQKWCNAVSHLSEEPLATNALPRKVTVYLAAPPGDSLRPMREHFQEYVKPILVAAGVDWETFEGRKEGDIRAALAEHIRKKRRKEMHEQVEGDEDVVENLRASMGVHAADARRDELIIGRHTWKEYIRGLHEGWLGPIHEPQIVKEADVPTTMDNIPSAEPLQAELLSIKDSPQANTPSDTETLSQTEEASQTENQSIGSDKQQETKAEEAAPTKPSPTPPYILPKEYPFCIANHLPSEFPVSAVIGNPHLLGFLKTPTRVMRFLNRRRLAEDQGREVVNLLLTKEPRSYSRDDRWQQIDLLESEERDWHKSARAPNPPEEESKERPRIEEMVIDDRVGSRMRKADYVAVGDEPQGHLVAWKGGADPMHQMGWWKWLKWAFDVDYPEPKCKGWEDGLKVEGD</sequence>
<keyword evidence="10" id="KW-0496">Mitochondrion</keyword>
<proteinExistence type="inferred from homology"/>
<evidence type="ECO:0000256" key="6">
    <source>
        <dbReference type="ARBA" id="ARBA00022792"/>
    </source>
</evidence>
<evidence type="ECO:0000256" key="5">
    <source>
        <dbReference type="ARBA" id="ARBA00022692"/>
    </source>
</evidence>
<comment type="caution">
    <text evidence="13">The sequence shown here is derived from an EMBL/GenBank/DDBJ whole genome shotgun (WGS) entry which is preliminary data.</text>
</comment>
<evidence type="ECO:0000256" key="1">
    <source>
        <dbReference type="ARBA" id="ARBA00004434"/>
    </source>
</evidence>
<evidence type="ECO:0000256" key="3">
    <source>
        <dbReference type="ARBA" id="ARBA00020796"/>
    </source>
</evidence>
<gene>
    <name evidence="13" type="ORF">GOMPHAMPRED_001901</name>
</gene>
<evidence type="ECO:0000256" key="2">
    <source>
        <dbReference type="ARBA" id="ARBA00006355"/>
    </source>
</evidence>
<evidence type="ECO:0000313" key="14">
    <source>
        <dbReference type="Proteomes" id="UP000664169"/>
    </source>
</evidence>
<feature type="region of interest" description="Disordered" evidence="12">
    <location>
        <begin position="375"/>
        <end position="395"/>
    </location>
</feature>
<keyword evidence="6" id="KW-0999">Mitochondrion inner membrane</keyword>
<dbReference type="EMBL" id="CAJPDQ010000015">
    <property type="protein sequence ID" value="CAF9919855.1"/>
    <property type="molecule type" value="Genomic_DNA"/>
</dbReference>
<dbReference type="InterPro" id="IPR021056">
    <property type="entry name" value="Mt_import_IM_translocase_Tim54"/>
</dbReference>
<feature type="compositionally biased region" description="Polar residues" evidence="12">
    <location>
        <begin position="240"/>
        <end position="269"/>
    </location>
</feature>
<evidence type="ECO:0000313" key="13">
    <source>
        <dbReference type="EMBL" id="CAF9919855.1"/>
    </source>
</evidence>
<evidence type="ECO:0000256" key="12">
    <source>
        <dbReference type="SAM" id="MobiDB-lite"/>
    </source>
</evidence>
<reference evidence="13" key="1">
    <citation type="submission" date="2021-03" db="EMBL/GenBank/DDBJ databases">
        <authorList>
            <person name="Tagirdzhanova G."/>
        </authorList>
    </citation>
    <scope>NUCLEOTIDE SEQUENCE</scope>
</reference>
<evidence type="ECO:0000256" key="8">
    <source>
        <dbReference type="ARBA" id="ARBA00022989"/>
    </source>
</evidence>
<protein>
    <recommendedName>
        <fullName evidence="3">Mitochondrial import inner membrane translocase subunit TIM54</fullName>
    </recommendedName>
</protein>
<name>A0A8H3IGE9_9LECA</name>
<dbReference type="Proteomes" id="UP000664169">
    <property type="component" value="Unassembled WGS sequence"/>
</dbReference>
<comment type="similarity">
    <text evidence="2">Belongs to the TIM54 family.</text>
</comment>
<feature type="compositionally biased region" description="Basic and acidic residues" evidence="12">
    <location>
        <begin position="270"/>
        <end position="280"/>
    </location>
</feature>
<keyword evidence="14" id="KW-1185">Reference proteome</keyword>
<evidence type="ECO:0000256" key="9">
    <source>
        <dbReference type="ARBA" id="ARBA00023010"/>
    </source>
</evidence>
<accession>A0A8H3IGE9</accession>
<keyword evidence="7" id="KW-0653">Protein transport</keyword>
<keyword evidence="9" id="KW-0811">Translocation</keyword>
<dbReference type="GO" id="GO:0005743">
    <property type="term" value="C:mitochondrial inner membrane"/>
    <property type="evidence" value="ECO:0007669"/>
    <property type="project" value="UniProtKB-SubCell"/>
</dbReference>
<dbReference type="OrthoDB" id="5598305at2759"/>
<dbReference type="Pfam" id="PF11711">
    <property type="entry name" value="Tim54"/>
    <property type="match status" value="1"/>
</dbReference>
<evidence type="ECO:0000256" key="4">
    <source>
        <dbReference type="ARBA" id="ARBA00022448"/>
    </source>
</evidence>
<keyword evidence="8" id="KW-1133">Transmembrane helix</keyword>